<protein>
    <submittedName>
        <fullName evidence="1">Uncharacterized protein</fullName>
    </submittedName>
</protein>
<sequence>MKSKTRSVVGVTLDREAKIRALASTDRQMGKIFLATGGVALNADEALIAVELKLRKKQNIEALKEHNLRIDKYNRQEAARKILEPVQLTNASQVDSSTLNGQKLAILLRWIMDGKGHTSFKTIQDKRDQWEKLKGSPISDMVHPGDFVGVDLTVLPSLEETRLGRYKKEKRADMTKDLISMDEDALDALVREVMLKRIESGEENENETTVETVETAEI</sequence>
<gene>
    <name evidence="1" type="ORF">CDEB00056_LOCUS5467</name>
</gene>
<evidence type="ECO:0000313" key="1">
    <source>
        <dbReference type="EMBL" id="CAE0460626.1"/>
    </source>
</evidence>
<dbReference type="EMBL" id="HBIO01007321">
    <property type="protein sequence ID" value="CAE0460626.1"/>
    <property type="molecule type" value="Transcribed_RNA"/>
</dbReference>
<dbReference type="AlphaFoldDB" id="A0A7S3PZ63"/>
<proteinExistence type="predicted"/>
<accession>A0A7S3PZ63</accession>
<reference evidence="1" key="1">
    <citation type="submission" date="2021-01" db="EMBL/GenBank/DDBJ databases">
        <authorList>
            <person name="Corre E."/>
            <person name="Pelletier E."/>
            <person name="Niang G."/>
            <person name="Scheremetjew M."/>
            <person name="Finn R."/>
            <person name="Kale V."/>
            <person name="Holt S."/>
            <person name="Cochrane G."/>
            <person name="Meng A."/>
            <person name="Brown T."/>
            <person name="Cohen L."/>
        </authorList>
    </citation>
    <scope>NUCLEOTIDE SEQUENCE</scope>
    <source>
        <strain evidence="1">MM31A-1</strain>
    </source>
</reference>
<name>A0A7S3PZ63_9STRA</name>
<organism evidence="1">
    <name type="scientific">Chaetoceros debilis</name>
    <dbReference type="NCBI Taxonomy" id="122233"/>
    <lineage>
        <taxon>Eukaryota</taxon>
        <taxon>Sar</taxon>
        <taxon>Stramenopiles</taxon>
        <taxon>Ochrophyta</taxon>
        <taxon>Bacillariophyta</taxon>
        <taxon>Coscinodiscophyceae</taxon>
        <taxon>Chaetocerotophycidae</taxon>
        <taxon>Chaetocerotales</taxon>
        <taxon>Chaetocerotaceae</taxon>
        <taxon>Chaetoceros</taxon>
    </lineage>
</organism>